<dbReference type="Gene3D" id="3.10.100.10">
    <property type="entry name" value="Mannose-Binding Protein A, subunit A"/>
    <property type="match status" value="1"/>
</dbReference>
<feature type="region of interest" description="Disordered" evidence="10">
    <location>
        <begin position="16"/>
        <end position="98"/>
    </location>
</feature>
<keyword evidence="3" id="KW-0430">Lectin</keyword>
<dbReference type="InterPro" id="IPR016187">
    <property type="entry name" value="CTDL_fold"/>
</dbReference>
<dbReference type="PROSITE" id="PS50041">
    <property type="entry name" value="C_TYPE_LECTIN_2"/>
    <property type="match status" value="1"/>
</dbReference>
<dbReference type="InParanoid" id="A0A6I8N4P9"/>
<dbReference type="GO" id="GO:0002223">
    <property type="term" value="P:stimulatory C-type lectin receptor signaling pathway"/>
    <property type="evidence" value="ECO:0000318"/>
    <property type="project" value="GO_Central"/>
</dbReference>
<evidence type="ECO:0000256" key="8">
    <source>
        <dbReference type="ARBA" id="ARBA00041193"/>
    </source>
</evidence>
<reference evidence="13" key="2">
    <citation type="submission" date="2025-08" db="UniProtKB">
        <authorList>
            <consortium name="Ensembl"/>
        </authorList>
    </citation>
    <scope>IDENTIFICATION</scope>
    <source>
        <strain evidence="13">Glennie</strain>
    </source>
</reference>
<evidence type="ECO:0000256" key="4">
    <source>
        <dbReference type="ARBA" id="ARBA00022968"/>
    </source>
</evidence>
<dbReference type="InterPro" id="IPR001304">
    <property type="entry name" value="C-type_lectin-like"/>
</dbReference>
<dbReference type="InterPro" id="IPR050919">
    <property type="entry name" value="NKG2/CD94_NK_receptors"/>
</dbReference>
<keyword evidence="4" id="KW-0735">Signal-anchor</keyword>
<sequence length="331" mass="37433">MNELQVFYTELNKKNLSHSQHNRLNNRSKKSGEEEELNYTELKPHRSSQQKSKPERLNDKETREQQVTYSELNKERLDLPWKDQKSKGTKGRRSVSEQSVTYTELKLHNQPQRCSPSENAQSKGTIGHRLRDQPFVSLGIFCLALLAIAGFLAAQVIQQHGNSTSPFPNPSPNTINETGCDRAPCPGDWIGFRNSCYLFSNDRKNWGGSKSACAAQNSSLLWIDNQEEQVFLAFFSLYAWIGLSRNEPGNSWKWEDGTDFSNHQLTVMKILTGGSCVYKSEDDYYEGTSLQIILVVHLEKHGEAAWLSGKSAGFGVRGHEFESQLCHLSAV</sequence>
<dbReference type="Pfam" id="PF00059">
    <property type="entry name" value="Lectin_C"/>
    <property type="match status" value="1"/>
</dbReference>
<evidence type="ECO:0000256" key="5">
    <source>
        <dbReference type="ARBA" id="ARBA00022989"/>
    </source>
</evidence>
<evidence type="ECO:0000256" key="10">
    <source>
        <dbReference type="SAM" id="MobiDB-lite"/>
    </source>
</evidence>
<evidence type="ECO:0000256" key="3">
    <source>
        <dbReference type="ARBA" id="ARBA00022734"/>
    </source>
</evidence>
<dbReference type="GO" id="GO:0016020">
    <property type="term" value="C:membrane"/>
    <property type="evidence" value="ECO:0007669"/>
    <property type="project" value="UniProtKB-SubCell"/>
</dbReference>
<dbReference type="SUPFAM" id="SSF56436">
    <property type="entry name" value="C-type lectin-like"/>
    <property type="match status" value="1"/>
</dbReference>
<evidence type="ECO:0000256" key="11">
    <source>
        <dbReference type="SAM" id="Phobius"/>
    </source>
</evidence>
<evidence type="ECO:0000256" key="1">
    <source>
        <dbReference type="ARBA" id="ARBA00004606"/>
    </source>
</evidence>
<dbReference type="InterPro" id="IPR016186">
    <property type="entry name" value="C-type_lectin-like/link_sf"/>
</dbReference>
<feature type="compositionally biased region" description="Basic and acidic residues" evidence="10">
    <location>
        <begin position="72"/>
        <end position="86"/>
    </location>
</feature>
<feature type="compositionally biased region" description="Basic and acidic residues" evidence="10">
    <location>
        <begin position="52"/>
        <end position="64"/>
    </location>
</feature>
<evidence type="ECO:0000313" key="14">
    <source>
        <dbReference type="Proteomes" id="UP000002279"/>
    </source>
</evidence>
<dbReference type="GO" id="GO:0045954">
    <property type="term" value="P:positive regulation of natural killer cell mediated cytotoxicity"/>
    <property type="evidence" value="ECO:0000318"/>
    <property type="project" value="GO_Central"/>
</dbReference>
<keyword evidence="6 11" id="KW-0472">Membrane</keyword>
<keyword evidence="5 11" id="KW-1133">Transmembrane helix</keyword>
<evidence type="ECO:0000256" key="6">
    <source>
        <dbReference type="ARBA" id="ARBA00023136"/>
    </source>
</evidence>
<comment type="subcellular location">
    <subcellularLocation>
        <location evidence="1">Membrane</location>
        <topology evidence="1">Single-pass type II membrane protein</topology>
    </subcellularLocation>
</comment>
<evidence type="ECO:0000256" key="9">
    <source>
        <dbReference type="ARBA" id="ARBA00041489"/>
    </source>
</evidence>
<feature type="transmembrane region" description="Helical" evidence="11">
    <location>
        <begin position="135"/>
        <end position="157"/>
    </location>
</feature>
<evidence type="ECO:0000313" key="13">
    <source>
        <dbReference type="Ensembl" id="ENSOANP00000035820.1"/>
    </source>
</evidence>
<dbReference type="GO" id="GO:0030246">
    <property type="term" value="F:carbohydrate binding"/>
    <property type="evidence" value="ECO:0007669"/>
    <property type="project" value="UniProtKB-KW"/>
</dbReference>
<proteinExistence type="predicted"/>
<keyword evidence="14" id="KW-1185">Reference proteome</keyword>
<organism evidence="13 14">
    <name type="scientific">Ornithorhynchus anatinus</name>
    <name type="common">Duckbill platypus</name>
    <dbReference type="NCBI Taxonomy" id="9258"/>
    <lineage>
        <taxon>Eukaryota</taxon>
        <taxon>Metazoa</taxon>
        <taxon>Chordata</taxon>
        <taxon>Craniata</taxon>
        <taxon>Vertebrata</taxon>
        <taxon>Euteleostomi</taxon>
        <taxon>Mammalia</taxon>
        <taxon>Monotremata</taxon>
        <taxon>Ornithorhynchidae</taxon>
        <taxon>Ornithorhynchus</taxon>
    </lineage>
</organism>
<dbReference type="GeneTree" id="ENSGT00940000156296"/>
<dbReference type="FunCoup" id="A0A6I8N4P9">
    <property type="interactions" value="162"/>
</dbReference>
<dbReference type="Ensembl" id="ENSOANT00000056488.1">
    <property type="protein sequence ID" value="ENSOANP00000035820.1"/>
    <property type="gene ID" value="ENSOANG00000037283.1"/>
</dbReference>
<keyword evidence="2 11" id="KW-0812">Transmembrane</keyword>
<evidence type="ECO:0000256" key="2">
    <source>
        <dbReference type="ARBA" id="ARBA00022692"/>
    </source>
</evidence>
<dbReference type="PANTHER" id="PTHR22800:SF252">
    <property type="entry name" value="NATURAL KILLER CELLS ANTIGEN CD94"/>
    <property type="match status" value="1"/>
</dbReference>
<feature type="domain" description="C-type lectin" evidence="12">
    <location>
        <begin position="192"/>
        <end position="262"/>
    </location>
</feature>
<keyword evidence="7" id="KW-0325">Glycoprotein</keyword>
<dbReference type="SMART" id="SM00034">
    <property type="entry name" value="CLECT"/>
    <property type="match status" value="1"/>
</dbReference>
<dbReference type="Bgee" id="ENSOANG00000037283">
    <property type="expression patterns" value="Expressed in adult mammalian kidney and 1 other cell type or tissue"/>
</dbReference>
<name>A0A6I8N4P9_ORNAN</name>
<evidence type="ECO:0000259" key="12">
    <source>
        <dbReference type="PROSITE" id="PS50041"/>
    </source>
</evidence>
<protein>
    <recommendedName>
        <fullName evidence="8">Natural killer cells antigen CD94</fullName>
    </recommendedName>
    <alternativeName>
        <fullName evidence="9">Killer cell lectin-like receptor subfamily D member 1</fullName>
    </alternativeName>
</protein>
<dbReference type="PANTHER" id="PTHR22800">
    <property type="entry name" value="C-TYPE LECTIN PROTEINS"/>
    <property type="match status" value="1"/>
</dbReference>
<dbReference type="Proteomes" id="UP000002279">
    <property type="component" value="Chromosome 17"/>
</dbReference>
<dbReference type="AlphaFoldDB" id="A0A6I8N4P9"/>
<feature type="compositionally biased region" description="Basic residues" evidence="10">
    <location>
        <begin position="20"/>
        <end position="29"/>
    </location>
</feature>
<evidence type="ECO:0000256" key="7">
    <source>
        <dbReference type="ARBA" id="ARBA00023180"/>
    </source>
</evidence>
<accession>A0A6I8N4P9</accession>
<dbReference type="InterPro" id="IPR033992">
    <property type="entry name" value="NKR-like_CTLD"/>
</dbReference>
<dbReference type="CDD" id="cd03593">
    <property type="entry name" value="CLECT_NK_receptors_like"/>
    <property type="match status" value="1"/>
</dbReference>
<reference evidence="13 14" key="1">
    <citation type="journal article" date="2008" name="Nature">
        <title>Genome analysis of the platypus reveals unique signatures of evolution.</title>
        <authorList>
            <person name="Warren W.C."/>
            <person name="Hillier L.W."/>
            <person name="Marshall Graves J.A."/>
            <person name="Birney E."/>
            <person name="Ponting C.P."/>
            <person name="Grutzner F."/>
            <person name="Belov K."/>
            <person name="Miller W."/>
            <person name="Clarke L."/>
            <person name="Chinwalla A.T."/>
            <person name="Yang S.P."/>
            <person name="Heger A."/>
            <person name="Locke D.P."/>
            <person name="Miethke P."/>
            <person name="Waters P.D."/>
            <person name="Veyrunes F."/>
            <person name="Fulton L."/>
            <person name="Fulton B."/>
            <person name="Graves T."/>
            <person name="Wallis J."/>
            <person name="Puente X.S."/>
            <person name="Lopez-Otin C."/>
            <person name="Ordonez G.R."/>
            <person name="Eichler E.E."/>
            <person name="Chen L."/>
            <person name="Cheng Z."/>
            <person name="Deakin J.E."/>
            <person name="Alsop A."/>
            <person name="Thompson K."/>
            <person name="Kirby P."/>
            <person name="Papenfuss A.T."/>
            <person name="Wakefield M.J."/>
            <person name="Olender T."/>
            <person name="Lancet D."/>
            <person name="Huttley G.A."/>
            <person name="Smit A.F."/>
            <person name="Pask A."/>
            <person name="Temple-Smith P."/>
            <person name="Batzer M.A."/>
            <person name="Walker J.A."/>
            <person name="Konkel M.K."/>
            <person name="Harris R.S."/>
            <person name="Whittington C.M."/>
            <person name="Wong E.S."/>
            <person name="Gemmell N.J."/>
            <person name="Buschiazzo E."/>
            <person name="Vargas Jentzsch I.M."/>
            <person name="Merkel A."/>
            <person name="Schmitz J."/>
            <person name="Zemann A."/>
            <person name="Churakov G."/>
            <person name="Kriegs J.O."/>
            <person name="Brosius J."/>
            <person name="Murchison E.P."/>
            <person name="Sachidanandam R."/>
            <person name="Smith C."/>
            <person name="Hannon G.J."/>
            <person name="Tsend-Ayush E."/>
            <person name="McMillan D."/>
            <person name="Attenborough R."/>
            <person name="Rens W."/>
            <person name="Ferguson-Smith M."/>
            <person name="Lefevre C.M."/>
            <person name="Sharp J.A."/>
            <person name="Nicholas K.R."/>
            <person name="Ray D.A."/>
            <person name="Kube M."/>
            <person name="Reinhardt R."/>
            <person name="Pringle T.H."/>
            <person name="Taylor J."/>
            <person name="Jones R.C."/>
            <person name="Nixon B."/>
            <person name="Dacheux J.L."/>
            <person name="Niwa H."/>
            <person name="Sekita Y."/>
            <person name="Huang X."/>
            <person name="Stark A."/>
            <person name="Kheradpour P."/>
            <person name="Kellis M."/>
            <person name="Flicek P."/>
            <person name="Chen Y."/>
            <person name="Webber C."/>
            <person name="Hardison R."/>
            <person name="Nelson J."/>
            <person name="Hallsworth-Pepin K."/>
            <person name="Delehaunty K."/>
            <person name="Markovic C."/>
            <person name="Minx P."/>
            <person name="Feng Y."/>
            <person name="Kremitzki C."/>
            <person name="Mitreva M."/>
            <person name="Glasscock J."/>
            <person name="Wylie T."/>
            <person name="Wohldmann P."/>
            <person name="Thiru P."/>
            <person name="Nhan M.N."/>
            <person name="Pohl C.S."/>
            <person name="Smith S.M."/>
            <person name="Hou S."/>
            <person name="Nefedov M."/>
            <person name="de Jong P.J."/>
            <person name="Renfree M.B."/>
            <person name="Mardis E.R."/>
            <person name="Wilson R.K."/>
        </authorList>
    </citation>
    <scope>NUCLEOTIDE SEQUENCE [LARGE SCALE GENOMIC DNA]</scope>
    <source>
        <strain evidence="13 14">Glennie</strain>
    </source>
</reference>
<reference evidence="13" key="3">
    <citation type="submission" date="2025-09" db="UniProtKB">
        <authorList>
            <consortium name="Ensembl"/>
        </authorList>
    </citation>
    <scope>IDENTIFICATION</scope>
    <source>
        <strain evidence="13">Glennie</strain>
    </source>
</reference>